<dbReference type="Proteomes" id="UP000537775">
    <property type="component" value="Unassembled WGS sequence"/>
</dbReference>
<gene>
    <name evidence="1" type="ORF">HD594_001505</name>
</gene>
<dbReference type="EMBL" id="JACHML010000001">
    <property type="protein sequence ID" value="MBB6391192.1"/>
    <property type="molecule type" value="Genomic_DNA"/>
</dbReference>
<protein>
    <submittedName>
        <fullName evidence="1">Uncharacterized protein</fullName>
    </submittedName>
</protein>
<reference evidence="1 2" key="1">
    <citation type="submission" date="2020-08" db="EMBL/GenBank/DDBJ databases">
        <title>Sequencing the genomes of 1000 actinobacteria strains.</title>
        <authorList>
            <person name="Klenk H.-P."/>
        </authorList>
    </citation>
    <scope>NUCLEOTIDE SEQUENCE [LARGE SCALE GENOMIC DNA]</scope>
    <source>
        <strain evidence="1 2">DSM 12511</strain>
    </source>
</reference>
<evidence type="ECO:0000313" key="2">
    <source>
        <dbReference type="Proteomes" id="UP000537775"/>
    </source>
</evidence>
<comment type="caution">
    <text evidence="1">The sequence shown here is derived from an EMBL/GenBank/DDBJ whole genome shotgun (WGS) entry which is preliminary data.</text>
</comment>
<keyword evidence="2" id="KW-1185">Reference proteome</keyword>
<organism evidence="1 2">
    <name type="scientific">Microbacterium thalassium</name>
    <dbReference type="NCBI Taxonomy" id="362649"/>
    <lineage>
        <taxon>Bacteria</taxon>
        <taxon>Bacillati</taxon>
        <taxon>Actinomycetota</taxon>
        <taxon>Actinomycetes</taxon>
        <taxon>Micrococcales</taxon>
        <taxon>Microbacteriaceae</taxon>
        <taxon>Microbacterium</taxon>
    </lineage>
</organism>
<dbReference type="AlphaFoldDB" id="A0A7X0FQC4"/>
<accession>A0A7X0FQC4</accession>
<proteinExistence type="predicted"/>
<sequence length="30" mass="3082">MYIVATAAKTTFLPAAFGGAAGVERLRIQG</sequence>
<name>A0A7X0FQC4_9MICO</name>
<evidence type="ECO:0000313" key="1">
    <source>
        <dbReference type="EMBL" id="MBB6391192.1"/>
    </source>
</evidence>